<dbReference type="STRING" id="573729.G2Q189"/>
<proteinExistence type="inferred from homology"/>
<dbReference type="GO" id="GO:0030691">
    <property type="term" value="C:Noc2p-Noc3p complex"/>
    <property type="evidence" value="ECO:0007669"/>
    <property type="project" value="TreeGrafter"/>
</dbReference>
<dbReference type="RefSeq" id="XP_003658526.1">
    <property type="nucleotide sequence ID" value="XM_003658478.1"/>
</dbReference>
<dbReference type="GO" id="GO:0042273">
    <property type="term" value="P:ribosomal large subunit biogenesis"/>
    <property type="evidence" value="ECO:0007669"/>
    <property type="project" value="TreeGrafter"/>
</dbReference>
<dbReference type="FunCoup" id="G2Q189">
    <property type="interactions" value="966"/>
</dbReference>
<dbReference type="GO" id="GO:0005654">
    <property type="term" value="C:nucleoplasm"/>
    <property type="evidence" value="ECO:0007669"/>
    <property type="project" value="TreeGrafter"/>
</dbReference>
<evidence type="ECO:0008006" key="7">
    <source>
        <dbReference type="Google" id="ProtNLM"/>
    </source>
</evidence>
<dbReference type="EMBL" id="CP003002">
    <property type="protein sequence ID" value="AEO53281.1"/>
    <property type="molecule type" value="Genomic_DNA"/>
</dbReference>
<dbReference type="KEGG" id="mtm:MYCTH_2294392"/>
<evidence type="ECO:0000313" key="5">
    <source>
        <dbReference type="EMBL" id="AEO53281.1"/>
    </source>
</evidence>
<evidence type="ECO:0000256" key="2">
    <source>
        <dbReference type="ARBA" id="ARBA00005907"/>
    </source>
</evidence>
<accession>G2Q189</accession>
<organism evidence="5 6">
    <name type="scientific">Thermothelomyces thermophilus (strain ATCC 42464 / BCRC 31852 / DSM 1799)</name>
    <name type="common">Sporotrichum thermophile</name>
    <dbReference type="NCBI Taxonomy" id="573729"/>
    <lineage>
        <taxon>Eukaryota</taxon>
        <taxon>Fungi</taxon>
        <taxon>Dikarya</taxon>
        <taxon>Ascomycota</taxon>
        <taxon>Pezizomycotina</taxon>
        <taxon>Sordariomycetes</taxon>
        <taxon>Sordariomycetidae</taxon>
        <taxon>Sordariales</taxon>
        <taxon>Chaetomiaceae</taxon>
        <taxon>Thermothelomyces</taxon>
    </lineage>
</organism>
<feature type="compositionally biased region" description="Acidic residues" evidence="4">
    <location>
        <begin position="129"/>
        <end position="153"/>
    </location>
</feature>
<dbReference type="HOGENOM" id="CLU_011272_0_0_1"/>
<dbReference type="Proteomes" id="UP000007322">
    <property type="component" value="Chromosome 1"/>
</dbReference>
<keyword evidence="3" id="KW-0539">Nucleus</keyword>
<gene>
    <name evidence="5" type="ORF">MYCTH_2294392</name>
</gene>
<dbReference type="InParanoid" id="G2Q189"/>
<feature type="compositionally biased region" description="Basic residues" evidence="4">
    <location>
        <begin position="1"/>
        <end position="20"/>
    </location>
</feature>
<dbReference type="OMA" id="GCLRYYL"/>
<comment type="subcellular location">
    <subcellularLocation>
        <location evidence="1">Nucleus</location>
    </subcellularLocation>
</comment>
<evidence type="ECO:0000256" key="1">
    <source>
        <dbReference type="ARBA" id="ARBA00004123"/>
    </source>
</evidence>
<feature type="region of interest" description="Disordered" evidence="4">
    <location>
        <begin position="1"/>
        <end position="78"/>
    </location>
</feature>
<name>G2Q189_THET4</name>
<evidence type="ECO:0000256" key="3">
    <source>
        <dbReference type="ARBA" id="ARBA00023242"/>
    </source>
</evidence>
<dbReference type="VEuPathDB" id="FungiDB:MYCTH_2294392"/>
<sequence>MTAAKKNLKATKKFEKKHLKGVLEKRKAVRKIKQRQQLKEKKKAKRAQDEEFYKGPGGDANGENKAANNKKPGAKASEMSVDEFFKGGFEILDTKTKDKTKSAAKLGKRKRGEADAREDDSEGSGSEPEISDFEEPVVSDSESDDDDASDEGDLGMSKSAMEALAEKDPEFYKFLKENDPEALDFDENADLAEVDDLSGSEDEDEQPKKKQKKDKKAAKEQQEKDDRELTQAMIAKWKASIQATHSLRAARQVVIGFRCAAHLNESDEENRQRYTITSPDVFHDIVVLALRGIPEVLQHHVPVKESAAGKVYVQTEGKKFKALSMLIKSFAASVIRLLGTLSDEATLKLTLSALQPLLPYLLSSRKLLKLLIKTVVAFWSQSASTDATRITAFLVIRRLVVIGDKAAREVVLKATYQGLVQGSRLTNANTIQGINLMKNSAAELWGLDQTLGYTTAFTSIRQLAIHLRNSIINNKNDSYRAVYNWQYVHSLDFWSCVLSEHCSPLRQAEAGKESQLKLLIYPLVQVTLGAMRLVPTALYFPLRFQLIRSLLRLSRATDTYIPLASALLEVLNSAEMKKPAKASTLKPLDFSVAYKAPKSYLRTRVYQDGVAEQVVELLAEFFVLWSRSIAFPEFSLPVVISIKRWLKEGRKPGRGNRNGKVASGLVLLVQKLEANARFVEERRARVDFAPKDRAQVDAFLKDFEWERTPLGAYVVSQRKLRAERQRLVEEARREEEKKRKEEEREALEGGDGDGGESGDESAEEEEEDEDIDGAESEDEGKEEEDESEEEEEESEEEEEEEEKEAEED</sequence>
<feature type="region of interest" description="Disordered" evidence="4">
    <location>
        <begin position="731"/>
        <end position="808"/>
    </location>
</feature>
<dbReference type="AlphaFoldDB" id="G2Q189"/>
<feature type="compositionally biased region" description="Acidic residues" evidence="4">
    <location>
        <begin position="748"/>
        <end position="808"/>
    </location>
</feature>
<reference evidence="5 6" key="1">
    <citation type="journal article" date="2011" name="Nat. Biotechnol.">
        <title>Comparative genomic analysis of the thermophilic biomass-degrading fungi Myceliophthora thermophila and Thielavia terrestris.</title>
        <authorList>
            <person name="Berka R.M."/>
            <person name="Grigoriev I.V."/>
            <person name="Otillar R."/>
            <person name="Salamov A."/>
            <person name="Grimwood J."/>
            <person name="Reid I."/>
            <person name="Ishmael N."/>
            <person name="John T."/>
            <person name="Darmond C."/>
            <person name="Moisan M.-C."/>
            <person name="Henrissat B."/>
            <person name="Coutinho P.M."/>
            <person name="Lombard V."/>
            <person name="Natvig D.O."/>
            <person name="Lindquist E."/>
            <person name="Schmutz J."/>
            <person name="Lucas S."/>
            <person name="Harris P."/>
            <person name="Powlowski J."/>
            <person name="Bellemare A."/>
            <person name="Taylor D."/>
            <person name="Butler G."/>
            <person name="de Vries R.P."/>
            <person name="Allijn I.E."/>
            <person name="van den Brink J."/>
            <person name="Ushinsky S."/>
            <person name="Storms R."/>
            <person name="Powell A.J."/>
            <person name="Paulsen I.T."/>
            <person name="Elbourne L.D.H."/>
            <person name="Baker S.E."/>
            <person name="Magnuson J."/>
            <person name="LaBoissiere S."/>
            <person name="Clutterbuck A.J."/>
            <person name="Martinez D."/>
            <person name="Wogulis M."/>
            <person name="de Leon A.L."/>
            <person name="Rey M.W."/>
            <person name="Tsang A."/>
        </authorList>
    </citation>
    <scope>NUCLEOTIDE SEQUENCE [LARGE SCALE GENOMIC DNA]</scope>
    <source>
        <strain evidence="6">ATCC 42464 / BCRC 31852 / DSM 1799</strain>
    </source>
</reference>
<dbReference type="GO" id="GO:0005730">
    <property type="term" value="C:nucleolus"/>
    <property type="evidence" value="ECO:0007669"/>
    <property type="project" value="TreeGrafter"/>
</dbReference>
<feature type="compositionally biased region" description="Low complexity" evidence="4">
    <location>
        <begin position="61"/>
        <end position="76"/>
    </location>
</feature>
<dbReference type="InterPro" id="IPR005343">
    <property type="entry name" value="Noc2"/>
</dbReference>
<keyword evidence="6" id="KW-1185">Reference proteome</keyword>
<dbReference type="PANTHER" id="PTHR12687:SF4">
    <property type="entry name" value="NUCLEOLAR COMPLEX PROTEIN 2 HOMOLOG"/>
    <property type="match status" value="1"/>
</dbReference>
<dbReference type="GO" id="GO:0030690">
    <property type="term" value="C:Noc1p-Noc2p complex"/>
    <property type="evidence" value="ECO:0007669"/>
    <property type="project" value="TreeGrafter"/>
</dbReference>
<dbReference type="OrthoDB" id="10266662at2759"/>
<feature type="region of interest" description="Disordered" evidence="4">
    <location>
        <begin position="96"/>
        <end position="163"/>
    </location>
</feature>
<dbReference type="Pfam" id="PF03715">
    <property type="entry name" value="Noc2"/>
    <property type="match status" value="1"/>
</dbReference>
<protein>
    <recommendedName>
        <fullName evidence="7">Nucleolar complex protein 2</fullName>
    </recommendedName>
</protein>
<feature type="compositionally biased region" description="Acidic residues" evidence="4">
    <location>
        <begin position="195"/>
        <end position="205"/>
    </location>
</feature>
<evidence type="ECO:0000313" key="6">
    <source>
        <dbReference type="Proteomes" id="UP000007322"/>
    </source>
</evidence>
<dbReference type="GeneID" id="11508638"/>
<evidence type="ECO:0000256" key="4">
    <source>
        <dbReference type="SAM" id="MobiDB-lite"/>
    </source>
</evidence>
<comment type="similarity">
    <text evidence="2">Belongs to the NOC2 family.</text>
</comment>
<feature type="compositionally biased region" description="Basic and acidic residues" evidence="4">
    <location>
        <begin position="731"/>
        <end position="747"/>
    </location>
</feature>
<dbReference type="PANTHER" id="PTHR12687">
    <property type="entry name" value="NUCLEOLAR COMPLEX 2 AND RAD4-RELATED"/>
    <property type="match status" value="1"/>
</dbReference>
<feature type="compositionally biased region" description="Basic and acidic residues" evidence="4">
    <location>
        <begin position="217"/>
        <end position="227"/>
    </location>
</feature>
<feature type="region of interest" description="Disordered" evidence="4">
    <location>
        <begin position="195"/>
        <end position="227"/>
    </location>
</feature>
<feature type="compositionally biased region" description="Basic residues" evidence="4">
    <location>
        <begin position="27"/>
        <end position="45"/>
    </location>
</feature>
<dbReference type="eggNOG" id="KOG2256">
    <property type="taxonomic scope" value="Eukaryota"/>
</dbReference>